<organism evidence="3 4">
    <name type="scientific">Methanooceanicella nereidis</name>
    <dbReference type="NCBI Taxonomy" id="2052831"/>
    <lineage>
        <taxon>Archaea</taxon>
        <taxon>Methanobacteriati</taxon>
        <taxon>Methanobacteriota</taxon>
        <taxon>Stenosarchaea group</taxon>
        <taxon>Methanomicrobia</taxon>
        <taxon>Methanocellales</taxon>
        <taxon>Methanocellaceae</taxon>
        <taxon>Methanooceanicella</taxon>
    </lineage>
</organism>
<dbReference type="Pfam" id="PF00293">
    <property type="entry name" value="NUDIX"/>
    <property type="match status" value="1"/>
</dbReference>
<protein>
    <submittedName>
        <fullName evidence="3">NUDIX hydrolase</fullName>
    </submittedName>
</protein>
<dbReference type="PANTHER" id="PTHR10885">
    <property type="entry name" value="ISOPENTENYL-DIPHOSPHATE DELTA-ISOMERASE"/>
    <property type="match status" value="1"/>
</dbReference>
<feature type="domain" description="Nudix hydrolase" evidence="2">
    <location>
        <begin position="28"/>
        <end position="162"/>
    </location>
</feature>
<dbReference type="InterPro" id="IPR020084">
    <property type="entry name" value="NUDIX_hydrolase_CS"/>
</dbReference>
<dbReference type="RefSeq" id="WP_230741885.1">
    <property type="nucleotide sequence ID" value="NZ_PGCK01000006.1"/>
</dbReference>
<dbReference type="AlphaFoldDB" id="A0AAP2RF98"/>
<dbReference type="InterPro" id="IPR015797">
    <property type="entry name" value="NUDIX_hydrolase-like_dom_sf"/>
</dbReference>
<name>A0AAP2RF98_9EURY</name>
<sequence length="165" mass="19440">MDEFFDIVNDNDEVIGRATRKEVHSKGHVHRSVLFYIFDKENRVFVNQRTMNKEFYPGYWSIVFGGHVHAGETYEDAVIREVEEEAGIVERPIFITSFKKRFDENDKENVNVYAFMTCRELIIDPGEIRQGIFMTMKELGEKLGKEKFLPETPGLYDILKKYMIK</sequence>
<evidence type="ECO:0000256" key="1">
    <source>
        <dbReference type="ARBA" id="ARBA00022801"/>
    </source>
</evidence>
<dbReference type="Proteomes" id="UP001320159">
    <property type="component" value="Unassembled WGS sequence"/>
</dbReference>
<reference evidence="3 4" key="1">
    <citation type="submission" date="2017-11" db="EMBL/GenBank/DDBJ databases">
        <title>Isolation and Characterization of Family Methanocellaceae Species from Potential Methane Hydrate Area Offshore Southwestern Taiwan.</title>
        <authorList>
            <person name="Zhang W.-L."/>
            <person name="Chen W.-C."/>
            <person name="Lai M.-C."/>
            <person name="Chen S.-C."/>
        </authorList>
    </citation>
    <scope>NUCLEOTIDE SEQUENCE [LARGE SCALE GENOMIC DNA]</scope>
    <source>
        <strain evidence="3 4">CWC-04</strain>
    </source>
</reference>
<accession>A0AAP2RF98</accession>
<dbReference type="Gene3D" id="3.90.79.10">
    <property type="entry name" value="Nucleoside Triphosphate Pyrophosphohydrolase"/>
    <property type="match status" value="1"/>
</dbReference>
<evidence type="ECO:0000259" key="2">
    <source>
        <dbReference type="PROSITE" id="PS51462"/>
    </source>
</evidence>
<dbReference type="EMBL" id="PGCK01000006">
    <property type="protein sequence ID" value="MCD1295045.1"/>
    <property type="molecule type" value="Genomic_DNA"/>
</dbReference>
<gene>
    <name evidence="3" type="ORF">CUJ83_08550</name>
</gene>
<proteinExistence type="predicted"/>
<evidence type="ECO:0000313" key="3">
    <source>
        <dbReference type="EMBL" id="MCD1295045.1"/>
    </source>
</evidence>
<dbReference type="InterPro" id="IPR000086">
    <property type="entry name" value="NUDIX_hydrolase_dom"/>
</dbReference>
<dbReference type="PANTHER" id="PTHR10885:SF0">
    <property type="entry name" value="ISOPENTENYL-DIPHOSPHATE DELTA-ISOMERASE"/>
    <property type="match status" value="1"/>
</dbReference>
<keyword evidence="4" id="KW-1185">Reference proteome</keyword>
<comment type="caution">
    <text evidence="3">The sequence shown here is derived from an EMBL/GenBank/DDBJ whole genome shotgun (WGS) entry which is preliminary data.</text>
</comment>
<keyword evidence="1 3" id="KW-0378">Hydrolase</keyword>
<dbReference type="PROSITE" id="PS51462">
    <property type="entry name" value="NUDIX"/>
    <property type="match status" value="1"/>
</dbReference>
<evidence type="ECO:0000313" key="4">
    <source>
        <dbReference type="Proteomes" id="UP001320159"/>
    </source>
</evidence>
<dbReference type="PROSITE" id="PS00893">
    <property type="entry name" value="NUDIX_BOX"/>
    <property type="match status" value="1"/>
</dbReference>
<dbReference type="SUPFAM" id="SSF55811">
    <property type="entry name" value="Nudix"/>
    <property type="match status" value="1"/>
</dbReference>
<dbReference type="GO" id="GO:0016787">
    <property type="term" value="F:hydrolase activity"/>
    <property type="evidence" value="ECO:0007669"/>
    <property type="project" value="UniProtKB-KW"/>
</dbReference>